<proteinExistence type="inferred from homology"/>
<name>A0AAW9SS94_9RHOB</name>
<dbReference type="Proteomes" id="UP001428774">
    <property type="component" value="Unassembled WGS sequence"/>
</dbReference>
<feature type="binding site" evidence="6">
    <location>
        <position position="111"/>
    </location>
    <ligand>
        <name>phosphate</name>
        <dbReference type="ChEBI" id="CHEBI:43474"/>
    </ligand>
</feature>
<comment type="caution">
    <text evidence="8">The sequence shown here is derived from an EMBL/GenBank/DDBJ whole genome shotgun (WGS) entry which is preliminary data.</text>
</comment>
<feature type="binding site" evidence="6">
    <location>
        <position position="232"/>
    </location>
    <ligand>
        <name>a purine D-ribonucleoside</name>
        <dbReference type="ChEBI" id="CHEBI:142355"/>
    </ligand>
</feature>
<comment type="pathway">
    <text evidence="1 5">Purine metabolism; purine nucleoside salvage.</text>
</comment>
<accession>A0AAW9SS94</accession>
<dbReference type="RefSeq" id="WP_347168367.1">
    <property type="nucleotide sequence ID" value="NZ_JBDNCH010000004.1"/>
</dbReference>
<dbReference type="GO" id="GO:0005737">
    <property type="term" value="C:cytoplasm"/>
    <property type="evidence" value="ECO:0007669"/>
    <property type="project" value="TreeGrafter"/>
</dbReference>
<organism evidence="8 9">
    <name type="scientific">Ponticoccus litoralis</name>
    <dbReference type="NCBI Taxonomy" id="422297"/>
    <lineage>
        <taxon>Bacteria</taxon>
        <taxon>Pseudomonadati</taxon>
        <taxon>Pseudomonadota</taxon>
        <taxon>Alphaproteobacteria</taxon>
        <taxon>Rhodobacterales</taxon>
        <taxon>Roseobacteraceae</taxon>
        <taxon>Ponticoccus</taxon>
    </lineage>
</organism>
<evidence type="ECO:0000256" key="2">
    <source>
        <dbReference type="ARBA" id="ARBA00006751"/>
    </source>
</evidence>
<evidence type="ECO:0000256" key="6">
    <source>
        <dbReference type="PIRSR" id="PIRSR000477-2"/>
    </source>
</evidence>
<dbReference type="InterPro" id="IPR011268">
    <property type="entry name" value="Purine_phosphorylase"/>
</dbReference>
<dbReference type="Pfam" id="PF01048">
    <property type="entry name" value="PNP_UDP_1"/>
    <property type="match status" value="1"/>
</dbReference>
<dbReference type="PANTHER" id="PTHR11904:SF9">
    <property type="entry name" value="PURINE NUCLEOSIDE PHOSPHORYLASE-RELATED"/>
    <property type="match status" value="1"/>
</dbReference>
<comment type="function">
    <text evidence="5">The purine nucleoside phosphorylases catalyze the phosphorolytic breakdown of the N-glycosidic bond in the beta-(deoxy)ribonucleoside molecules, with the formation of the corresponding free purine bases and pentose-1-phosphate.</text>
</comment>
<dbReference type="SUPFAM" id="SSF53167">
    <property type="entry name" value="Purine and uridine phosphorylases"/>
    <property type="match status" value="1"/>
</dbReference>
<keyword evidence="4 5" id="KW-0808">Transferase</keyword>
<sequence length="278" mass="29005">MLKEHLSEAVAAVRALSDLTPEIALVLGSGLGPLADAIEGVEIPYRDIPHFPVSTAPGHDGVLLLGTLFGRRVVAMRGRVHMYEGYSAAEVTFPIRLMAALGARTAVFTNAAGGIGGGFEVGDLAVIEDHLSLPVVCGGDPLRGPNDDSLGARFVSMNQAYDPALLSLARSLDPSMRAGVYAHVVGPSFEPPALIRLLQAAGCSLVGMSTVPEVIVARHAGMKVLAISAVTNLAVGDIASSHITNEDEVWEAVKIVQPKLLALMERLLPRVPAVGEAS</sequence>
<reference evidence="8 9" key="1">
    <citation type="submission" date="2024-05" db="EMBL/GenBank/DDBJ databases">
        <title>Genome sequence of Ponticoccus litoralis KCCM 90028.</title>
        <authorList>
            <person name="Kim J.M."/>
            <person name="Lee J.K."/>
            <person name="Choi B.J."/>
            <person name="Bayburt H."/>
            <person name="Baek J.H."/>
            <person name="Jeon C.O."/>
        </authorList>
    </citation>
    <scope>NUCLEOTIDE SEQUENCE [LARGE SCALE GENOMIC DNA]</scope>
    <source>
        <strain evidence="8 9">KCCM 90028</strain>
    </source>
</reference>
<evidence type="ECO:0000256" key="4">
    <source>
        <dbReference type="ARBA" id="ARBA00022679"/>
    </source>
</evidence>
<feature type="binding site" evidence="6">
    <location>
        <position position="209"/>
    </location>
    <ligand>
        <name>phosphate</name>
        <dbReference type="ChEBI" id="CHEBI:43474"/>
    </ligand>
</feature>
<evidence type="ECO:0000313" key="8">
    <source>
        <dbReference type="EMBL" id="MEN9063271.1"/>
    </source>
</evidence>
<dbReference type="PIRSF" id="PIRSF000477">
    <property type="entry name" value="PurNPase"/>
    <property type="match status" value="1"/>
</dbReference>
<evidence type="ECO:0000256" key="3">
    <source>
        <dbReference type="ARBA" id="ARBA00022676"/>
    </source>
</evidence>
<dbReference type="InterPro" id="IPR000845">
    <property type="entry name" value="Nucleoside_phosphorylase_d"/>
</dbReference>
<dbReference type="EMBL" id="JBDNCH010000004">
    <property type="protein sequence ID" value="MEN9063271.1"/>
    <property type="molecule type" value="Genomic_DNA"/>
</dbReference>
<feature type="binding site" evidence="6">
    <location>
        <position position="29"/>
    </location>
    <ligand>
        <name>phosphate</name>
        <dbReference type="ChEBI" id="CHEBI:43474"/>
    </ligand>
</feature>
<dbReference type="AlphaFoldDB" id="A0AAW9SS94"/>
<dbReference type="NCBIfam" id="TIGR01697">
    <property type="entry name" value="PNPH-PUNA-XAPA"/>
    <property type="match status" value="1"/>
</dbReference>
<evidence type="ECO:0000313" key="9">
    <source>
        <dbReference type="Proteomes" id="UP001428774"/>
    </source>
</evidence>
<evidence type="ECO:0000256" key="5">
    <source>
        <dbReference type="PIRNR" id="PIRNR000477"/>
    </source>
</evidence>
<dbReference type="Gene3D" id="3.40.50.1580">
    <property type="entry name" value="Nucleoside phosphorylase domain"/>
    <property type="match status" value="1"/>
</dbReference>
<protein>
    <recommendedName>
        <fullName evidence="5">Purine nucleoside phosphorylase</fullName>
        <ecNumber evidence="5">2.4.2.1</ecNumber>
    </recommendedName>
    <alternativeName>
        <fullName evidence="5">Inosine-guanosine phosphorylase</fullName>
    </alternativeName>
</protein>
<gene>
    <name evidence="8" type="ORF">ABFB10_22060</name>
</gene>
<dbReference type="InterPro" id="IPR035994">
    <property type="entry name" value="Nucleoside_phosphorylase_sf"/>
</dbReference>
<feature type="binding site" evidence="6">
    <location>
        <position position="190"/>
    </location>
    <ligand>
        <name>a purine D-ribonucleoside</name>
        <dbReference type="ChEBI" id="CHEBI:142355"/>
    </ligand>
</feature>
<dbReference type="EC" id="2.4.2.1" evidence="5"/>
<keyword evidence="9" id="KW-1185">Reference proteome</keyword>
<feature type="domain" description="Nucleoside phosphorylase" evidence="7">
    <location>
        <begin position="23"/>
        <end position="267"/>
    </location>
</feature>
<feature type="binding site" evidence="6">
    <location>
        <position position="59"/>
    </location>
    <ligand>
        <name>phosphate</name>
        <dbReference type="ChEBI" id="CHEBI:43474"/>
    </ligand>
</feature>
<comment type="similarity">
    <text evidence="2 5">Belongs to the PNP/MTAP phosphorylase family.</text>
</comment>
<evidence type="ECO:0000256" key="1">
    <source>
        <dbReference type="ARBA" id="ARBA00005058"/>
    </source>
</evidence>
<dbReference type="NCBIfam" id="NF006054">
    <property type="entry name" value="PRK08202.1"/>
    <property type="match status" value="1"/>
</dbReference>
<dbReference type="GO" id="GO:0004731">
    <property type="term" value="F:purine-nucleoside phosphorylase activity"/>
    <property type="evidence" value="ECO:0007669"/>
    <property type="project" value="UniProtKB-EC"/>
</dbReference>
<keyword evidence="3 5" id="KW-0328">Glycosyltransferase</keyword>
<feature type="binding site" evidence="6">
    <location>
        <begin position="79"/>
        <end position="81"/>
    </location>
    <ligand>
        <name>phosphate</name>
        <dbReference type="ChEBI" id="CHEBI:43474"/>
    </ligand>
</feature>
<dbReference type="PANTHER" id="PTHR11904">
    <property type="entry name" value="METHYLTHIOADENOSINE/PURINE NUCLEOSIDE PHOSPHORYLASE"/>
    <property type="match status" value="1"/>
</dbReference>
<dbReference type="CDD" id="cd09009">
    <property type="entry name" value="PNP-EcPNPII_like"/>
    <property type="match status" value="1"/>
</dbReference>
<dbReference type="GO" id="GO:0009116">
    <property type="term" value="P:nucleoside metabolic process"/>
    <property type="evidence" value="ECO:0007669"/>
    <property type="project" value="InterPro"/>
</dbReference>
<evidence type="ECO:0000259" key="7">
    <source>
        <dbReference type="Pfam" id="PF01048"/>
    </source>
</evidence>